<dbReference type="AlphaFoldDB" id="A0A183TYJ7"/>
<accession>A0A183TYJ7</accession>
<organism evidence="2 3">
    <name type="scientific">Toxocara canis</name>
    <name type="common">Canine roundworm</name>
    <dbReference type="NCBI Taxonomy" id="6265"/>
    <lineage>
        <taxon>Eukaryota</taxon>
        <taxon>Metazoa</taxon>
        <taxon>Ecdysozoa</taxon>
        <taxon>Nematoda</taxon>
        <taxon>Chromadorea</taxon>
        <taxon>Rhabditida</taxon>
        <taxon>Spirurina</taxon>
        <taxon>Ascaridomorpha</taxon>
        <taxon>Ascaridoidea</taxon>
        <taxon>Toxocaridae</taxon>
        <taxon>Toxocara</taxon>
    </lineage>
</organism>
<gene>
    <name evidence="1" type="ORF">TCNE_LOCUS1318</name>
</gene>
<reference evidence="3" key="1">
    <citation type="submission" date="2016-06" db="UniProtKB">
        <authorList>
            <consortium name="WormBaseParasite"/>
        </authorList>
    </citation>
    <scope>IDENTIFICATION</scope>
</reference>
<sequence length="199" mass="22023">MVVLSLPSSVEDSEGSISHSVVVGPSETLVFVAPKLCDQRKEKINTSLRSFASSLVPIQSLSDVEIGMKNEVAYDELFEFPLEMAEFSVFACVCPVFMPSIDQPLDVGQSGVVIGCVKGRLLVEIDGALTDLRSVLSDKSSTLKQIRNRGLRESTSANEHHAKPSALFRQTAFKEFHVGRMPSKLRVRFEKDRSSKTFW</sequence>
<evidence type="ECO:0000313" key="1">
    <source>
        <dbReference type="EMBL" id="VDM25943.1"/>
    </source>
</evidence>
<name>A0A183TYJ7_TOXCA</name>
<evidence type="ECO:0000313" key="2">
    <source>
        <dbReference type="Proteomes" id="UP000050794"/>
    </source>
</evidence>
<evidence type="ECO:0000313" key="3">
    <source>
        <dbReference type="WBParaSite" id="TCNE_0000131601-mRNA-1"/>
    </source>
</evidence>
<keyword evidence="2" id="KW-1185">Reference proteome</keyword>
<proteinExistence type="predicted"/>
<protein>
    <submittedName>
        <fullName evidence="1 3">Uncharacterized protein</fullName>
    </submittedName>
</protein>
<dbReference type="WBParaSite" id="TCNE_0000131601-mRNA-1">
    <property type="protein sequence ID" value="TCNE_0000131601-mRNA-1"/>
    <property type="gene ID" value="TCNE_0000131601"/>
</dbReference>
<dbReference type="EMBL" id="UYWY01000944">
    <property type="protein sequence ID" value="VDM25943.1"/>
    <property type="molecule type" value="Genomic_DNA"/>
</dbReference>
<reference evidence="1 2" key="2">
    <citation type="submission" date="2018-11" db="EMBL/GenBank/DDBJ databases">
        <authorList>
            <consortium name="Pathogen Informatics"/>
        </authorList>
    </citation>
    <scope>NUCLEOTIDE SEQUENCE [LARGE SCALE GENOMIC DNA]</scope>
</reference>
<dbReference type="Proteomes" id="UP000050794">
    <property type="component" value="Unassembled WGS sequence"/>
</dbReference>